<reference evidence="1 2" key="1">
    <citation type="journal article" date="2019" name="Sci. Rep.">
        <title>Orb-weaving spider Araneus ventricosus genome elucidates the spidroin gene catalogue.</title>
        <authorList>
            <person name="Kono N."/>
            <person name="Nakamura H."/>
            <person name="Ohtoshi R."/>
            <person name="Moran D.A.P."/>
            <person name="Shinohara A."/>
            <person name="Yoshida Y."/>
            <person name="Fujiwara M."/>
            <person name="Mori M."/>
            <person name="Tomita M."/>
            <person name="Arakawa K."/>
        </authorList>
    </citation>
    <scope>NUCLEOTIDE SEQUENCE [LARGE SCALE GENOMIC DNA]</scope>
</reference>
<dbReference type="AlphaFoldDB" id="A0A4Y2LEC1"/>
<name>A0A4Y2LEC1_ARAVE</name>
<proteinExistence type="predicted"/>
<dbReference type="Proteomes" id="UP000499080">
    <property type="component" value="Unassembled WGS sequence"/>
</dbReference>
<sequence>MPISNGSVIVAQPCNHLFPFWLPDIGGHVAKRSPNAARKVKTESIWQEYCDLATGSHYEHPLHRPLTRSYVPSSAMGLFTSFTTISVPSRGSWNLSSPCSRCPLSGECIVVTTTREPKEVLERNVEEVLERNVEKILEYNVEEVLEHNVEEALDRNVEEVLELNVEEVLEHILSSSRGSVLSFSTCSSDSLPIRKCSQDNASKLAKLDLK</sequence>
<evidence type="ECO:0000313" key="1">
    <source>
        <dbReference type="EMBL" id="GBN12874.1"/>
    </source>
</evidence>
<evidence type="ECO:0000313" key="2">
    <source>
        <dbReference type="Proteomes" id="UP000499080"/>
    </source>
</evidence>
<accession>A0A4Y2LEC1</accession>
<comment type="caution">
    <text evidence="1">The sequence shown here is derived from an EMBL/GenBank/DDBJ whole genome shotgun (WGS) entry which is preliminary data.</text>
</comment>
<protein>
    <submittedName>
        <fullName evidence="1">Uncharacterized protein</fullName>
    </submittedName>
</protein>
<gene>
    <name evidence="1" type="ORF">AVEN_83568_1</name>
</gene>
<keyword evidence="2" id="KW-1185">Reference proteome</keyword>
<dbReference type="EMBL" id="BGPR01005729">
    <property type="protein sequence ID" value="GBN12874.1"/>
    <property type="molecule type" value="Genomic_DNA"/>
</dbReference>
<organism evidence="1 2">
    <name type="scientific">Araneus ventricosus</name>
    <name type="common">Orbweaver spider</name>
    <name type="synonym">Epeira ventricosa</name>
    <dbReference type="NCBI Taxonomy" id="182803"/>
    <lineage>
        <taxon>Eukaryota</taxon>
        <taxon>Metazoa</taxon>
        <taxon>Ecdysozoa</taxon>
        <taxon>Arthropoda</taxon>
        <taxon>Chelicerata</taxon>
        <taxon>Arachnida</taxon>
        <taxon>Araneae</taxon>
        <taxon>Araneomorphae</taxon>
        <taxon>Entelegynae</taxon>
        <taxon>Araneoidea</taxon>
        <taxon>Araneidae</taxon>
        <taxon>Araneus</taxon>
    </lineage>
</organism>